<evidence type="ECO:0000313" key="3">
    <source>
        <dbReference type="Proteomes" id="UP001519887"/>
    </source>
</evidence>
<sequence>KLREVMLLSSHYGLSMNEMADMLGVSTGTVKSRLHRGRAAVNRKLSEDAMLTGEEKWT</sequence>
<dbReference type="EMBL" id="JAHZIK010000929">
    <property type="protein sequence ID" value="MBW7457682.1"/>
    <property type="molecule type" value="Genomic_DNA"/>
</dbReference>
<dbReference type="InterPro" id="IPR013249">
    <property type="entry name" value="RNA_pol_sigma70_r4_t2"/>
</dbReference>
<name>A0ABS7C9U7_9BACL</name>
<dbReference type="Gene3D" id="1.10.10.10">
    <property type="entry name" value="Winged helix-like DNA-binding domain superfamily/Winged helix DNA-binding domain"/>
    <property type="match status" value="1"/>
</dbReference>
<reference evidence="2 3" key="1">
    <citation type="submission" date="2021-07" db="EMBL/GenBank/DDBJ databases">
        <title>Paenibacillus radiodurans sp. nov., isolated from the southeastern edge of Tengger Desert.</title>
        <authorList>
            <person name="Zhang G."/>
        </authorList>
    </citation>
    <scope>NUCLEOTIDE SEQUENCE [LARGE SCALE GENOMIC DNA]</scope>
    <source>
        <strain evidence="2 3">CCM 7311</strain>
    </source>
</reference>
<evidence type="ECO:0000313" key="2">
    <source>
        <dbReference type="EMBL" id="MBW7457682.1"/>
    </source>
</evidence>
<dbReference type="Pfam" id="PF08281">
    <property type="entry name" value="Sigma70_r4_2"/>
    <property type="match status" value="1"/>
</dbReference>
<protein>
    <submittedName>
        <fullName evidence="2">RNA polymerase subunit sigma-70</fullName>
    </submittedName>
</protein>
<dbReference type="InterPro" id="IPR013324">
    <property type="entry name" value="RNA_pol_sigma_r3/r4-like"/>
</dbReference>
<keyword evidence="3" id="KW-1185">Reference proteome</keyword>
<feature type="domain" description="RNA polymerase sigma factor 70 region 4 type 2" evidence="1">
    <location>
        <begin position="2"/>
        <end position="40"/>
    </location>
</feature>
<comment type="caution">
    <text evidence="2">The sequence shown here is derived from an EMBL/GenBank/DDBJ whole genome shotgun (WGS) entry which is preliminary data.</text>
</comment>
<proteinExistence type="predicted"/>
<organism evidence="2 3">
    <name type="scientific">Paenibacillus sepulcri</name>
    <dbReference type="NCBI Taxonomy" id="359917"/>
    <lineage>
        <taxon>Bacteria</taxon>
        <taxon>Bacillati</taxon>
        <taxon>Bacillota</taxon>
        <taxon>Bacilli</taxon>
        <taxon>Bacillales</taxon>
        <taxon>Paenibacillaceae</taxon>
        <taxon>Paenibacillus</taxon>
    </lineage>
</organism>
<dbReference type="InterPro" id="IPR036388">
    <property type="entry name" value="WH-like_DNA-bd_sf"/>
</dbReference>
<feature type="non-terminal residue" evidence="2">
    <location>
        <position position="1"/>
    </location>
</feature>
<gene>
    <name evidence="2" type="ORF">K0U00_26930</name>
</gene>
<dbReference type="SUPFAM" id="SSF88659">
    <property type="entry name" value="Sigma3 and sigma4 domains of RNA polymerase sigma factors"/>
    <property type="match status" value="1"/>
</dbReference>
<dbReference type="Proteomes" id="UP001519887">
    <property type="component" value="Unassembled WGS sequence"/>
</dbReference>
<accession>A0ABS7C9U7</accession>
<evidence type="ECO:0000259" key="1">
    <source>
        <dbReference type="Pfam" id="PF08281"/>
    </source>
</evidence>